<dbReference type="PANTHER" id="PTHR43711">
    <property type="entry name" value="TWO-COMPONENT HISTIDINE KINASE"/>
    <property type="match status" value="1"/>
</dbReference>
<dbReference type="InterPro" id="IPR005467">
    <property type="entry name" value="His_kinase_dom"/>
</dbReference>
<dbReference type="Pfam" id="PF02518">
    <property type="entry name" value="HATPase_c"/>
    <property type="match status" value="1"/>
</dbReference>
<dbReference type="GO" id="GO:0005524">
    <property type="term" value="F:ATP binding"/>
    <property type="evidence" value="ECO:0007669"/>
    <property type="project" value="UniProtKB-KW"/>
</dbReference>
<dbReference type="PRINTS" id="PR00344">
    <property type="entry name" value="BCTRLSENSOR"/>
</dbReference>
<feature type="transmembrane region" description="Helical" evidence="10">
    <location>
        <begin position="107"/>
        <end position="125"/>
    </location>
</feature>
<keyword evidence="6" id="KW-0418">Kinase</keyword>
<keyword evidence="4" id="KW-0808">Transferase</keyword>
<dbReference type="SUPFAM" id="SSF55874">
    <property type="entry name" value="ATPase domain of HSP90 chaperone/DNA topoisomerase II/histidine kinase"/>
    <property type="match status" value="1"/>
</dbReference>
<feature type="transmembrane region" description="Helical" evidence="10">
    <location>
        <begin position="12"/>
        <end position="33"/>
    </location>
</feature>
<dbReference type="InterPro" id="IPR036890">
    <property type="entry name" value="HATPase_C_sf"/>
</dbReference>
<dbReference type="InterPro" id="IPR031621">
    <property type="entry name" value="HisKA_7TM"/>
</dbReference>
<gene>
    <name evidence="12" type="ORF">BCM02_114135</name>
</gene>
<evidence type="ECO:0000256" key="5">
    <source>
        <dbReference type="ARBA" id="ARBA00022741"/>
    </source>
</evidence>
<evidence type="ECO:0000256" key="8">
    <source>
        <dbReference type="ARBA" id="ARBA00023012"/>
    </source>
</evidence>
<comment type="caution">
    <text evidence="12">The sequence shown here is derived from an EMBL/GenBank/DDBJ whole genome shotgun (WGS) entry which is preliminary data.</text>
</comment>
<dbReference type="InterPro" id="IPR003661">
    <property type="entry name" value="HisK_dim/P_dom"/>
</dbReference>
<dbReference type="Pfam" id="PF00512">
    <property type="entry name" value="HisKA"/>
    <property type="match status" value="1"/>
</dbReference>
<feature type="region of interest" description="Disordered" evidence="9">
    <location>
        <begin position="589"/>
        <end position="609"/>
    </location>
</feature>
<comment type="catalytic activity">
    <reaction evidence="1">
        <text>ATP + protein L-histidine = ADP + protein N-phospho-L-histidine.</text>
        <dbReference type="EC" id="2.7.13.3"/>
    </reaction>
</comment>
<evidence type="ECO:0000313" key="13">
    <source>
        <dbReference type="Proteomes" id="UP000323257"/>
    </source>
</evidence>
<feature type="domain" description="Histidine kinase" evidence="11">
    <location>
        <begin position="376"/>
        <end position="594"/>
    </location>
</feature>
<evidence type="ECO:0000256" key="7">
    <source>
        <dbReference type="ARBA" id="ARBA00022840"/>
    </source>
</evidence>
<name>A0A5S5BTF3_9BACL</name>
<keyword evidence="10" id="KW-0472">Membrane</keyword>
<evidence type="ECO:0000259" key="11">
    <source>
        <dbReference type="PROSITE" id="PS50109"/>
    </source>
</evidence>
<dbReference type="Gene3D" id="3.30.565.10">
    <property type="entry name" value="Histidine kinase-like ATPase, C-terminal domain"/>
    <property type="match status" value="1"/>
</dbReference>
<keyword evidence="13" id="KW-1185">Reference proteome</keyword>
<dbReference type="SMART" id="SM00387">
    <property type="entry name" value="HATPase_c"/>
    <property type="match status" value="1"/>
</dbReference>
<dbReference type="AlphaFoldDB" id="A0A5S5BTF3"/>
<dbReference type="GO" id="GO:0000155">
    <property type="term" value="F:phosphorelay sensor kinase activity"/>
    <property type="evidence" value="ECO:0007669"/>
    <property type="project" value="InterPro"/>
</dbReference>
<organism evidence="12 13">
    <name type="scientific">Paenibacillus methanolicus</name>
    <dbReference type="NCBI Taxonomy" id="582686"/>
    <lineage>
        <taxon>Bacteria</taxon>
        <taxon>Bacillati</taxon>
        <taxon>Bacillota</taxon>
        <taxon>Bacilli</taxon>
        <taxon>Bacillales</taxon>
        <taxon>Paenibacillaceae</taxon>
        <taxon>Paenibacillus</taxon>
    </lineage>
</organism>
<dbReference type="InterPro" id="IPR050736">
    <property type="entry name" value="Sensor_HK_Regulatory"/>
</dbReference>
<accession>A0A5S5BTF3</accession>
<evidence type="ECO:0000256" key="4">
    <source>
        <dbReference type="ARBA" id="ARBA00022679"/>
    </source>
</evidence>
<keyword evidence="7" id="KW-0067">ATP-binding</keyword>
<dbReference type="Pfam" id="PF16927">
    <property type="entry name" value="HisKA_7TM"/>
    <property type="match status" value="1"/>
</dbReference>
<dbReference type="InterPro" id="IPR003594">
    <property type="entry name" value="HATPase_dom"/>
</dbReference>
<feature type="transmembrane region" description="Helical" evidence="10">
    <location>
        <begin position="160"/>
        <end position="178"/>
    </location>
</feature>
<keyword evidence="5" id="KW-0547">Nucleotide-binding</keyword>
<dbReference type="Gene3D" id="3.30.450.20">
    <property type="entry name" value="PAS domain"/>
    <property type="match status" value="1"/>
</dbReference>
<keyword evidence="10" id="KW-0812">Transmembrane</keyword>
<keyword evidence="10" id="KW-1133">Transmembrane helix</keyword>
<dbReference type="PANTHER" id="PTHR43711:SF1">
    <property type="entry name" value="HISTIDINE KINASE 1"/>
    <property type="match status" value="1"/>
</dbReference>
<dbReference type="EC" id="2.7.13.3" evidence="2"/>
<protein>
    <recommendedName>
        <fullName evidence="2">histidine kinase</fullName>
        <ecNumber evidence="2">2.7.13.3</ecNumber>
    </recommendedName>
</protein>
<evidence type="ECO:0000256" key="1">
    <source>
        <dbReference type="ARBA" id="ARBA00000085"/>
    </source>
</evidence>
<keyword evidence="3" id="KW-0597">Phosphoprotein</keyword>
<dbReference type="PROSITE" id="PS50109">
    <property type="entry name" value="HIS_KIN"/>
    <property type="match status" value="1"/>
</dbReference>
<dbReference type="SMART" id="SM00388">
    <property type="entry name" value="HisKA"/>
    <property type="match status" value="1"/>
</dbReference>
<proteinExistence type="predicted"/>
<feature type="transmembrane region" description="Helical" evidence="10">
    <location>
        <begin position="45"/>
        <end position="62"/>
    </location>
</feature>
<evidence type="ECO:0000256" key="9">
    <source>
        <dbReference type="SAM" id="MobiDB-lite"/>
    </source>
</evidence>
<evidence type="ECO:0000313" key="12">
    <source>
        <dbReference type="EMBL" id="TYP69618.1"/>
    </source>
</evidence>
<dbReference type="Proteomes" id="UP000323257">
    <property type="component" value="Unassembled WGS sequence"/>
</dbReference>
<dbReference type="CDD" id="cd00075">
    <property type="entry name" value="HATPase"/>
    <property type="match status" value="1"/>
</dbReference>
<reference evidence="12 13" key="1">
    <citation type="submission" date="2019-07" db="EMBL/GenBank/DDBJ databases">
        <title>Genomic Encyclopedia of Type Strains, Phase III (KMG-III): the genomes of soil and plant-associated and newly described type strains.</title>
        <authorList>
            <person name="Whitman W."/>
        </authorList>
    </citation>
    <scope>NUCLEOTIDE SEQUENCE [LARGE SCALE GENOMIC DNA]</scope>
    <source>
        <strain evidence="12 13">BL24</strain>
    </source>
</reference>
<keyword evidence="8" id="KW-0902">Two-component regulatory system</keyword>
<evidence type="ECO:0000256" key="2">
    <source>
        <dbReference type="ARBA" id="ARBA00012438"/>
    </source>
</evidence>
<sequence>MLSYRGAAAVDTIQFMAILLFLAAGAMAYVAFLSYQQRHMPVARTMMLIMIGAAFYASGYAFEVLSDNLREMKLALQIEYVGIPFVSTLWFFQVIQFTGTAAGYRKRLAVVLFAIPAAVFILHLTNEAHHLVYERYLLNEDARVPLYTTIKGTWYRIHTLYNYLVILSGFLLFIPMYWRSSRVVRKQIVVLVMGAAVPMLFNSLFWFGVTVDLTPFGFAVSGIVYAWGILRFNLLRFTPLALTQVFDTIRDGVILLDYKDQIVSYNAAAEGVFPELGLTKHYPADVGGVLSGSPEVVERVRAAVIGDERFPFRRAQASRSKHYHCSLSFIYDSGTPIGKMLLLSDITELKENEVRLQTSARQLSELNAFKDKLFTVVAHDIRDPIANLVSLTELLGEELEASGVEHAEVFHGLQGQVQNTFQLVENLLDWYRNQNGRIVFRPLGWNLRQVVRQSISLAGHKAGMKQITLTERIGENIMVRADKEMLDLILRNLLSNAIKHTGTGGTIEIGAVSEGELVVVSVRDNGSGIEESTAAAIRLDGPFASMPAAGDDTGSARFGLVLANEFARIHGGSLWFDSVPGRGTTFSFTLPRSSGDGDASGDVGGGDGG</sequence>
<evidence type="ECO:0000256" key="10">
    <source>
        <dbReference type="SAM" id="Phobius"/>
    </source>
</evidence>
<dbReference type="SUPFAM" id="SSF47384">
    <property type="entry name" value="Homodimeric domain of signal transducing histidine kinase"/>
    <property type="match status" value="1"/>
</dbReference>
<dbReference type="InterPro" id="IPR036097">
    <property type="entry name" value="HisK_dim/P_sf"/>
</dbReference>
<dbReference type="InterPro" id="IPR004358">
    <property type="entry name" value="Sig_transdc_His_kin-like_C"/>
</dbReference>
<feature type="transmembrane region" description="Helical" evidence="10">
    <location>
        <begin position="74"/>
        <end position="95"/>
    </location>
</feature>
<feature type="transmembrane region" description="Helical" evidence="10">
    <location>
        <begin position="215"/>
        <end position="234"/>
    </location>
</feature>
<dbReference type="Gene3D" id="1.10.287.130">
    <property type="match status" value="1"/>
</dbReference>
<dbReference type="EMBL" id="VNHS01000014">
    <property type="protein sequence ID" value="TYP69618.1"/>
    <property type="molecule type" value="Genomic_DNA"/>
</dbReference>
<evidence type="ECO:0000256" key="6">
    <source>
        <dbReference type="ARBA" id="ARBA00022777"/>
    </source>
</evidence>
<evidence type="ECO:0000256" key="3">
    <source>
        <dbReference type="ARBA" id="ARBA00022553"/>
    </source>
</evidence>
<feature type="transmembrane region" description="Helical" evidence="10">
    <location>
        <begin position="190"/>
        <end position="209"/>
    </location>
</feature>